<comment type="catalytic activity">
    <reaction evidence="13">
        <text>D-ribose + ATP = D-ribose 5-phosphate + ADP + H(+)</text>
        <dbReference type="Rhea" id="RHEA:13697"/>
        <dbReference type="ChEBI" id="CHEBI:15378"/>
        <dbReference type="ChEBI" id="CHEBI:30616"/>
        <dbReference type="ChEBI" id="CHEBI:47013"/>
        <dbReference type="ChEBI" id="CHEBI:78346"/>
        <dbReference type="ChEBI" id="CHEBI:456216"/>
        <dbReference type="EC" id="2.7.1.15"/>
    </reaction>
</comment>
<feature type="binding site" evidence="13">
    <location>
        <position position="289"/>
    </location>
    <ligand>
        <name>K(+)</name>
        <dbReference type="ChEBI" id="CHEBI:29103"/>
    </ligand>
</feature>
<feature type="binding site" evidence="13">
    <location>
        <position position="291"/>
    </location>
    <ligand>
        <name>K(+)</name>
        <dbReference type="ChEBI" id="CHEBI:29103"/>
    </ligand>
</feature>
<feature type="active site" description="Proton acceptor" evidence="13">
    <location>
        <position position="256"/>
    </location>
</feature>
<evidence type="ECO:0000259" key="14">
    <source>
        <dbReference type="Pfam" id="PF00294"/>
    </source>
</evidence>
<comment type="similarity">
    <text evidence="1">Belongs to the carbohydrate kinase pfkB family.</text>
</comment>
<evidence type="ECO:0000256" key="2">
    <source>
        <dbReference type="ARBA" id="ARBA00012035"/>
    </source>
</evidence>
<dbReference type="Gene3D" id="3.40.1190.20">
    <property type="match status" value="1"/>
</dbReference>
<feature type="binding site" evidence="13">
    <location>
        <position position="250"/>
    </location>
    <ligand>
        <name>K(+)</name>
        <dbReference type="ChEBI" id="CHEBI:29103"/>
    </ligand>
</feature>
<dbReference type="FunFam" id="3.40.1190.20:FF:000012">
    <property type="entry name" value="Ribokinase"/>
    <property type="match status" value="1"/>
</dbReference>
<evidence type="ECO:0000256" key="5">
    <source>
        <dbReference type="ARBA" id="ARBA00022679"/>
    </source>
</evidence>
<evidence type="ECO:0000313" key="15">
    <source>
        <dbReference type="EMBL" id="XDK26829.1"/>
    </source>
</evidence>
<geneLocation type="plasmid" evidence="15">
    <name>p-HB236076</name>
</geneLocation>
<dbReference type="PANTHER" id="PTHR10584:SF166">
    <property type="entry name" value="RIBOKINASE"/>
    <property type="match status" value="1"/>
</dbReference>
<gene>
    <name evidence="13 15" type="primary">rbsK</name>
    <name evidence="15" type="ORF">AB0763_13670</name>
</gene>
<feature type="binding site" evidence="13">
    <location>
        <position position="295"/>
    </location>
    <ligand>
        <name>K(+)</name>
        <dbReference type="ChEBI" id="CHEBI:29103"/>
    </ligand>
</feature>
<proteinExistence type="inferred from homology"/>
<feature type="binding site" evidence="13">
    <location>
        <position position="140"/>
    </location>
    <ligand>
        <name>substrate</name>
    </ligand>
</feature>
<feature type="binding site" evidence="13">
    <location>
        <position position="252"/>
    </location>
    <ligand>
        <name>K(+)</name>
        <dbReference type="ChEBI" id="CHEBI:29103"/>
    </ligand>
</feature>
<keyword evidence="15" id="KW-0614">Plasmid</keyword>
<comment type="subunit">
    <text evidence="13">Homodimer.</text>
</comment>
<feature type="binding site" evidence="13">
    <location>
        <begin position="255"/>
        <end position="256"/>
    </location>
    <ligand>
        <name>ATP</name>
        <dbReference type="ChEBI" id="CHEBI:30616"/>
    </ligand>
</feature>
<dbReference type="PANTHER" id="PTHR10584">
    <property type="entry name" value="SUGAR KINASE"/>
    <property type="match status" value="1"/>
</dbReference>
<dbReference type="EMBL" id="CP162602">
    <property type="protein sequence ID" value="XDK26829.1"/>
    <property type="molecule type" value="Genomic_DNA"/>
</dbReference>
<comment type="similarity">
    <text evidence="13">Belongs to the carbohydrate kinase PfkB family. Ribokinase subfamily.</text>
</comment>
<dbReference type="EC" id="2.7.1.15" evidence="2 13"/>
<dbReference type="PROSITE" id="PS00584">
    <property type="entry name" value="PFKB_KINASES_2"/>
    <property type="match status" value="1"/>
</dbReference>
<feature type="binding site" evidence="13">
    <location>
        <position position="286"/>
    </location>
    <ligand>
        <name>K(+)</name>
        <dbReference type="ChEBI" id="CHEBI:29103"/>
    </ligand>
</feature>
<dbReference type="SUPFAM" id="SSF53613">
    <property type="entry name" value="Ribokinase-like"/>
    <property type="match status" value="1"/>
</dbReference>
<feature type="binding site" evidence="13">
    <location>
        <begin position="11"/>
        <end position="13"/>
    </location>
    <ligand>
        <name>substrate</name>
    </ligand>
</feature>
<dbReference type="NCBIfam" id="NF008353">
    <property type="entry name" value="PRK11142.1"/>
    <property type="match status" value="1"/>
</dbReference>
<dbReference type="KEGG" id="vih:AB0763_13670"/>
<evidence type="ECO:0000256" key="9">
    <source>
        <dbReference type="ARBA" id="ARBA00022840"/>
    </source>
</evidence>
<comment type="caution">
    <text evidence="13">Lacks conserved residue(s) required for the propagation of feature annotation.</text>
</comment>
<evidence type="ECO:0000256" key="4">
    <source>
        <dbReference type="ARBA" id="ARBA00022490"/>
    </source>
</evidence>
<keyword evidence="10 13" id="KW-0460">Magnesium</keyword>
<reference evidence="15" key="1">
    <citation type="submission" date="2024-07" db="EMBL/GenBank/DDBJ databases">
        <title>Genome Analysis of a Potential Novel Vibrio Species Secreting pH- and Thermo-stable Alginate Lyase and its Application in Producing Alginate Oligosaccharides.</title>
        <authorList>
            <person name="Huang H."/>
            <person name="Bao K."/>
        </authorList>
    </citation>
    <scope>NUCLEOTIDE SEQUENCE</scope>
    <source>
        <strain evidence="15">HB236076</strain>
        <plasmid evidence="15">p-HB236076</plasmid>
    </source>
</reference>
<feature type="domain" description="Carbohydrate kinase PfkB" evidence="14">
    <location>
        <begin position="1"/>
        <end position="299"/>
    </location>
</feature>
<dbReference type="RefSeq" id="WP_306099743.1">
    <property type="nucleotide sequence ID" value="NZ_CP162602.1"/>
</dbReference>
<keyword evidence="7 13" id="KW-0547">Nucleotide-binding</keyword>
<comment type="function">
    <text evidence="13">Catalyzes the phosphorylation of ribose at O-5 in a reaction requiring ATP and magnesium. The resulting D-ribose-5-phosphate can then be used either for sythesis of nucleotides, histidine, and tryptophan, or as a component of the pentose phosphate pathway.</text>
</comment>
<comment type="subcellular location">
    <subcellularLocation>
        <location evidence="13">Cytoplasm</location>
    </subcellularLocation>
</comment>
<feature type="binding site" evidence="13">
    <location>
        <begin position="222"/>
        <end position="227"/>
    </location>
    <ligand>
        <name>ATP</name>
        <dbReference type="ChEBI" id="CHEBI:30616"/>
    </ligand>
</feature>
<keyword evidence="12 13" id="KW-0119">Carbohydrate metabolism</keyword>
<dbReference type="InterPro" id="IPR029056">
    <property type="entry name" value="Ribokinase-like"/>
</dbReference>
<evidence type="ECO:0000256" key="1">
    <source>
        <dbReference type="ARBA" id="ARBA00005380"/>
    </source>
</evidence>
<dbReference type="PRINTS" id="PR00990">
    <property type="entry name" value="RIBOKINASE"/>
</dbReference>
<evidence type="ECO:0000256" key="12">
    <source>
        <dbReference type="ARBA" id="ARBA00023277"/>
    </source>
</evidence>
<accession>A0AB39HKQ4</accession>
<comment type="pathway">
    <text evidence="13">Carbohydrate metabolism; D-ribose degradation; D-ribose 5-phosphate from beta-D-ribopyranose: step 2/2.</text>
</comment>
<evidence type="ECO:0000256" key="7">
    <source>
        <dbReference type="ARBA" id="ARBA00022741"/>
    </source>
</evidence>
<dbReference type="NCBIfam" id="TIGR02152">
    <property type="entry name" value="D_ribokin_bact"/>
    <property type="match status" value="1"/>
</dbReference>
<comment type="activity regulation">
    <text evidence="13">Activated by a monovalent cation that binds near, but not in, the active site. The most likely occupant of the site in vivo is potassium. Ion binding induces a conformational change that may alter substrate affinity.</text>
</comment>
<dbReference type="GO" id="GO:0005829">
    <property type="term" value="C:cytosol"/>
    <property type="evidence" value="ECO:0007669"/>
    <property type="project" value="TreeGrafter"/>
</dbReference>
<dbReference type="InterPro" id="IPR002139">
    <property type="entry name" value="Ribo/fructo_kinase"/>
</dbReference>
<comment type="cofactor">
    <cofactor evidence="13">
        <name>Mg(2+)</name>
        <dbReference type="ChEBI" id="CHEBI:18420"/>
    </cofactor>
    <text evidence="13">Requires a divalent cation, most likely magnesium in vivo, as an electrophilic catalyst to aid phosphoryl group transfer. It is the chelate of the metal and the nucleotide that is the actual substrate.</text>
</comment>
<dbReference type="InterPro" id="IPR011611">
    <property type="entry name" value="PfkB_dom"/>
</dbReference>
<keyword evidence="5 13" id="KW-0808">Transferase</keyword>
<dbReference type="GO" id="GO:0004747">
    <property type="term" value="F:ribokinase activity"/>
    <property type="evidence" value="ECO:0007669"/>
    <property type="project" value="UniProtKB-UniRule"/>
</dbReference>
<keyword evidence="11 13" id="KW-0630">Potassium</keyword>
<dbReference type="AlphaFoldDB" id="A0AB39HKQ4"/>
<feature type="binding site" evidence="13">
    <location>
        <position position="256"/>
    </location>
    <ligand>
        <name>substrate</name>
    </ligand>
</feature>
<dbReference type="Pfam" id="PF00294">
    <property type="entry name" value="PfkB"/>
    <property type="match status" value="1"/>
</dbReference>
<sequence length="307" mass="32064">MKQIVVLGSINADHVVKVAQFPAPGETCHAHDYQLIPGGKGANQAVACARLNAKTHFISAIGNDDVGRSMKQGFADQGIDTTMIFEQANQSTGLAMIQVTEQGENSICVFAGANQALDDQQVLQAKASLQQADYLLMQLETPLSGVEQALTLTSQMTTPPLTVLNPAPAVALPDSILRAIDIITPNETEAQILTGVAVEDEQSAALASDKLHDKGIDIVLITLGAKGVWLSQASTGERQLIPGFRVKAVDTTAAGDTFNGALVCALSEGKSLVQAVRFAQAAAALSVTAFGAQTSIPTRAAVDDFVD</sequence>
<dbReference type="InterPro" id="IPR002173">
    <property type="entry name" value="Carboh/pur_kinase_PfkB_CS"/>
</dbReference>
<keyword evidence="9 13" id="KW-0067">ATP-binding</keyword>
<evidence type="ECO:0000256" key="6">
    <source>
        <dbReference type="ARBA" id="ARBA00022723"/>
    </source>
</evidence>
<feature type="binding site" evidence="13">
    <location>
        <position position="186"/>
    </location>
    <ligand>
        <name>ATP</name>
        <dbReference type="ChEBI" id="CHEBI:30616"/>
    </ligand>
</feature>
<evidence type="ECO:0000256" key="3">
    <source>
        <dbReference type="ARBA" id="ARBA00016943"/>
    </source>
</evidence>
<evidence type="ECO:0000256" key="8">
    <source>
        <dbReference type="ARBA" id="ARBA00022777"/>
    </source>
</evidence>
<dbReference type="GO" id="GO:0005524">
    <property type="term" value="F:ATP binding"/>
    <property type="evidence" value="ECO:0007669"/>
    <property type="project" value="UniProtKB-UniRule"/>
</dbReference>
<organism evidence="15">
    <name type="scientific">Vibrio sp. HB236076</name>
    <dbReference type="NCBI Taxonomy" id="3232307"/>
    <lineage>
        <taxon>Bacteria</taxon>
        <taxon>Pseudomonadati</taxon>
        <taxon>Pseudomonadota</taxon>
        <taxon>Gammaproteobacteria</taxon>
        <taxon>Vibrionales</taxon>
        <taxon>Vibrionaceae</taxon>
        <taxon>Vibrio</taxon>
    </lineage>
</organism>
<keyword evidence="8 13" id="KW-0418">Kinase</keyword>
<evidence type="ECO:0000256" key="10">
    <source>
        <dbReference type="ARBA" id="ARBA00022842"/>
    </source>
</evidence>
<keyword evidence="6 13" id="KW-0479">Metal-binding</keyword>
<name>A0AB39HKQ4_9VIBR</name>
<dbReference type="InterPro" id="IPR011877">
    <property type="entry name" value="Ribokinase"/>
</dbReference>
<evidence type="ECO:0000256" key="11">
    <source>
        <dbReference type="ARBA" id="ARBA00022958"/>
    </source>
</evidence>
<dbReference type="GO" id="GO:0019303">
    <property type="term" value="P:D-ribose catabolic process"/>
    <property type="evidence" value="ECO:0007669"/>
    <property type="project" value="UniProtKB-UniRule"/>
</dbReference>
<protein>
    <recommendedName>
        <fullName evidence="3 13">Ribokinase</fullName>
        <shortName evidence="13">RK</shortName>
        <ecNumber evidence="2 13">2.7.1.15</ecNumber>
    </recommendedName>
</protein>
<dbReference type="GO" id="GO:0046872">
    <property type="term" value="F:metal ion binding"/>
    <property type="evidence" value="ECO:0007669"/>
    <property type="project" value="UniProtKB-KW"/>
</dbReference>
<feature type="binding site" evidence="13">
    <location>
        <begin position="39"/>
        <end position="43"/>
    </location>
    <ligand>
        <name>substrate</name>
    </ligand>
</feature>
<evidence type="ECO:0000256" key="13">
    <source>
        <dbReference type="HAMAP-Rule" id="MF_01987"/>
    </source>
</evidence>
<dbReference type="HAMAP" id="MF_01987">
    <property type="entry name" value="Ribokinase"/>
    <property type="match status" value="1"/>
</dbReference>
<keyword evidence="4 13" id="KW-0963">Cytoplasm</keyword>
<dbReference type="CDD" id="cd01174">
    <property type="entry name" value="ribokinase"/>
    <property type="match status" value="1"/>
</dbReference>